<dbReference type="InterPro" id="IPR032675">
    <property type="entry name" value="LRR_dom_sf"/>
</dbReference>
<dbReference type="SUPFAM" id="SSF81383">
    <property type="entry name" value="F-box domain"/>
    <property type="match status" value="1"/>
</dbReference>
<feature type="region of interest" description="Disordered" evidence="2">
    <location>
        <begin position="1"/>
        <end position="166"/>
    </location>
</feature>
<dbReference type="GeneID" id="119720775"/>
<sequence length="594" mass="65875">MARNQRPRQRGIFGLLKPSEPMLFSFLPNGAQEWPSDDDDKDSDYDPNGLIDSDDDDNDRQALPSSSKRSPKNKRKTSSSKRKEKTSTKRREKVSSGKKQNTKRTKRQKVMAAKSSPKSERKNKRRKKGDQQAKAASCRTETEASHRGNAAETSRSQGHSGSVSEGHQLWGQRLPMVALLNVFQFVVRMEGAIPFLCRACRVCRLWREGAVHSSLWQQVDLANGRIKCTDATLEWLAENRLSRLTSVNLGGWAKLTDAGIKALVTHCSKHLRCIYLNGCIKLTAASVCSLVDGCPTLHTIDLSHTNTDVVSITSMTHILQTLNSRLRLLNLAGNKLKGAPGILKTLKTHCSNLRALDISNCKFTSDFVMLHIEELQRGCPMLEVLRLAGCMVRASQVSNKVQAESTGFPELQELSLAVNTDVVNGGIAIDDNMLLRLLVKSHQLKLLDLRGCTHISAVGIQRLPVYDLQHLFISQCSVSRYEGIEAIIHKWQHSLIELDLSWNVFPAMSLDIAMKKLSSVPGQSVLRDINLAGTSITAERVRSILEGCPSLVSLHLASCRGLPRGMKRSYHGDSLTQLKEDLKTAPASSLEYVE</sequence>
<dbReference type="OrthoDB" id="3134645at2759"/>
<dbReference type="GO" id="GO:0019005">
    <property type="term" value="C:SCF ubiquitin ligase complex"/>
    <property type="evidence" value="ECO:0007669"/>
    <property type="project" value="InterPro"/>
</dbReference>
<dbReference type="PANTHER" id="PTHR13318">
    <property type="entry name" value="PARTNER OF PAIRED, ISOFORM B-RELATED"/>
    <property type="match status" value="1"/>
</dbReference>
<evidence type="ECO:0000259" key="3">
    <source>
        <dbReference type="Pfam" id="PF12937"/>
    </source>
</evidence>
<feature type="compositionally biased region" description="Basic residues" evidence="2">
    <location>
        <begin position="69"/>
        <end position="84"/>
    </location>
</feature>
<keyword evidence="5" id="KW-1185">Reference proteome</keyword>
<evidence type="ECO:0000313" key="5">
    <source>
        <dbReference type="Proteomes" id="UP000887568"/>
    </source>
</evidence>
<evidence type="ECO:0000313" key="4">
    <source>
        <dbReference type="EnsemblMetazoa" id="XP_038046542.1"/>
    </source>
</evidence>
<feature type="compositionally biased region" description="Basic residues" evidence="2">
    <location>
        <begin position="100"/>
        <end position="109"/>
    </location>
</feature>
<dbReference type="AlphaFoldDB" id="A0A913Z496"/>
<dbReference type="InterPro" id="IPR006553">
    <property type="entry name" value="Leu-rich_rpt_Cys-con_subtyp"/>
</dbReference>
<dbReference type="Proteomes" id="UP000887568">
    <property type="component" value="Unplaced"/>
</dbReference>
<dbReference type="InterPro" id="IPR001810">
    <property type="entry name" value="F-box_dom"/>
</dbReference>
<evidence type="ECO:0000256" key="2">
    <source>
        <dbReference type="SAM" id="MobiDB-lite"/>
    </source>
</evidence>
<dbReference type="Pfam" id="PF13516">
    <property type="entry name" value="LRR_6"/>
    <property type="match status" value="1"/>
</dbReference>
<evidence type="ECO:0000256" key="1">
    <source>
        <dbReference type="ARBA" id="ARBA00022786"/>
    </source>
</evidence>
<dbReference type="SUPFAM" id="SSF52047">
    <property type="entry name" value="RNI-like"/>
    <property type="match status" value="1"/>
</dbReference>
<dbReference type="OMA" id="WHEAASQ"/>
<protein>
    <recommendedName>
        <fullName evidence="3">F-box domain-containing protein</fullName>
    </recommendedName>
</protein>
<dbReference type="Pfam" id="PF12937">
    <property type="entry name" value="F-box-like"/>
    <property type="match status" value="1"/>
</dbReference>
<feature type="domain" description="F-box" evidence="3">
    <location>
        <begin position="173"/>
        <end position="221"/>
    </location>
</feature>
<dbReference type="InterPro" id="IPR047922">
    <property type="entry name" value="FBXL6_F-box"/>
</dbReference>
<feature type="compositionally biased region" description="Basic and acidic residues" evidence="2">
    <location>
        <begin position="85"/>
        <end position="95"/>
    </location>
</feature>
<organism evidence="4 5">
    <name type="scientific">Patiria miniata</name>
    <name type="common">Bat star</name>
    <name type="synonym">Asterina miniata</name>
    <dbReference type="NCBI Taxonomy" id="46514"/>
    <lineage>
        <taxon>Eukaryota</taxon>
        <taxon>Metazoa</taxon>
        <taxon>Echinodermata</taxon>
        <taxon>Eleutherozoa</taxon>
        <taxon>Asterozoa</taxon>
        <taxon>Asteroidea</taxon>
        <taxon>Valvatacea</taxon>
        <taxon>Valvatida</taxon>
        <taxon>Asterinidae</taxon>
        <taxon>Patiria</taxon>
    </lineage>
</organism>
<name>A0A913Z496_PATMI</name>
<dbReference type="EnsemblMetazoa" id="XM_038190614.1">
    <property type="protein sequence ID" value="XP_038046542.1"/>
    <property type="gene ID" value="LOC119720775"/>
</dbReference>
<dbReference type="RefSeq" id="XP_038046542.1">
    <property type="nucleotide sequence ID" value="XM_038190614.1"/>
</dbReference>
<keyword evidence="1" id="KW-0833">Ubl conjugation pathway</keyword>
<dbReference type="Gene3D" id="3.80.10.10">
    <property type="entry name" value="Ribonuclease Inhibitor"/>
    <property type="match status" value="4"/>
</dbReference>
<dbReference type="GO" id="GO:0031146">
    <property type="term" value="P:SCF-dependent proteasomal ubiquitin-dependent protein catabolic process"/>
    <property type="evidence" value="ECO:0007669"/>
    <property type="project" value="TreeGrafter"/>
</dbReference>
<accession>A0A913Z496</accession>
<dbReference type="CDD" id="cd22119">
    <property type="entry name" value="F-box_FBXL6"/>
    <property type="match status" value="1"/>
</dbReference>
<dbReference type="InterPro" id="IPR001611">
    <property type="entry name" value="Leu-rich_rpt"/>
</dbReference>
<dbReference type="InterPro" id="IPR036047">
    <property type="entry name" value="F-box-like_dom_sf"/>
</dbReference>
<reference evidence="4" key="1">
    <citation type="submission" date="2022-11" db="UniProtKB">
        <authorList>
            <consortium name="EnsemblMetazoa"/>
        </authorList>
    </citation>
    <scope>IDENTIFICATION</scope>
</reference>
<feature type="compositionally biased region" description="Polar residues" evidence="2">
    <location>
        <begin position="151"/>
        <end position="165"/>
    </location>
</feature>
<dbReference type="CTD" id="26233"/>
<dbReference type="SMART" id="SM00367">
    <property type="entry name" value="LRR_CC"/>
    <property type="match status" value="5"/>
</dbReference>
<feature type="compositionally biased region" description="Acidic residues" evidence="2">
    <location>
        <begin position="35"/>
        <end position="45"/>
    </location>
</feature>
<proteinExistence type="predicted"/>